<protein>
    <submittedName>
        <fullName evidence="1">Uncharacterized protein</fullName>
    </submittedName>
</protein>
<organism evidence="1 2">
    <name type="scientific">Pichia membranifaciens NRRL Y-2026</name>
    <dbReference type="NCBI Taxonomy" id="763406"/>
    <lineage>
        <taxon>Eukaryota</taxon>
        <taxon>Fungi</taxon>
        <taxon>Dikarya</taxon>
        <taxon>Ascomycota</taxon>
        <taxon>Saccharomycotina</taxon>
        <taxon>Pichiomycetes</taxon>
        <taxon>Pichiales</taxon>
        <taxon>Pichiaceae</taxon>
        <taxon>Pichia</taxon>
    </lineage>
</organism>
<name>A0A1E3NHJ0_9ASCO</name>
<dbReference type="RefSeq" id="XP_019016141.1">
    <property type="nucleotide sequence ID" value="XM_019160994.1"/>
</dbReference>
<keyword evidence="2" id="KW-1185">Reference proteome</keyword>
<dbReference type="GeneID" id="30177681"/>
<evidence type="ECO:0000313" key="1">
    <source>
        <dbReference type="EMBL" id="ODQ45028.1"/>
    </source>
</evidence>
<gene>
    <name evidence="1" type="ORF">PICMEDRAFT_158488</name>
</gene>
<evidence type="ECO:0000313" key="2">
    <source>
        <dbReference type="Proteomes" id="UP000094455"/>
    </source>
</evidence>
<sequence>MNISETKLLILNKDSYHHSKRSNESSPATLFLTFFLDDLSGDNVFLFFTLLVSILEPLDDSSFLFRSEPLELDKALNLNLLDLFSLEES</sequence>
<dbReference type="AlphaFoldDB" id="A0A1E3NHJ0"/>
<dbReference type="Proteomes" id="UP000094455">
    <property type="component" value="Unassembled WGS sequence"/>
</dbReference>
<accession>A0A1E3NHJ0</accession>
<dbReference type="EMBL" id="KV454005">
    <property type="protein sequence ID" value="ODQ45028.1"/>
    <property type="molecule type" value="Genomic_DNA"/>
</dbReference>
<reference evidence="1 2" key="1">
    <citation type="journal article" date="2016" name="Proc. Natl. Acad. Sci. U.S.A.">
        <title>Comparative genomics of biotechnologically important yeasts.</title>
        <authorList>
            <person name="Riley R."/>
            <person name="Haridas S."/>
            <person name="Wolfe K.H."/>
            <person name="Lopes M.R."/>
            <person name="Hittinger C.T."/>
            <person name="Goeker M."/>
            <person name="Salamov A.A."/>
            <person name="Wisecaver J.H."/>
            <person name="Long T.M."/>
            <person name="Calvey C.H."/>
            <person name="Aerts A.L."/>
            <person name="Barry K.W."/>
            <person name="Choi C."/>
            <person name="Clum A."/>
            <person name="Coughlan A.Y."/>
            <person name="Deshpande S."/>
            <person name="Douglass A.P."/>
            <person name="Hanson S.J."/>
            <person name="Klenk H.-P."/>
            <person name="LaButti K.M."/>
            <person name="Lapidus A."/>
            <person name="Lindquist E.A."/>
            <person name="Lipzen A.M."/>
            <person name="Meier-Kolthoff J.P."/>
            <person name="Ohm R.A."/>
            <person name="Otillar R.P."/>
            <person name="Pangilinan J.L."/>
            <person name="Peng Y."/>
            <person name="Rokas A."/>
            <person name="Rosa C.A."/>
            <person name="Scheuner C."/>
            <person name="Sibirny A.A."/>
            <person name="Slot J.C."/>
            <person name="Stielow J.B."/>
            <person name="Sun H."/>
            <person name="Kurtzman C.P."/>
            <person name="Blackwell M."/>
            <person name="Grigoriev I.V."/>
            <person name="Jeffries T.W."/>
        </authorList>
    </citation>
    <scope>NUCLEOTIDE SEQUENCE [LARGE SCALE GENOMIC DNA]</scope>
    <source>
        <strain evidence="1 2">NRRL Y-2026</strain>
    </source>
</reference>
<proteinExistence type="predicted"/>